<reference evidence="1" key="1">
    <citation type="journal article" date="2015" name="Nature">
        <title>Complex archaea that bridge the gap between prokaryotes and eukaryotes.</title>
        <authorList>
            <person name="Spang A."/>
            <person name="Saw J.H."/>
            <person name="Jorgensen S.L."/>
            <person name="Zaremba-Niedzwiedzka K."/>
            <person name="Martijn J."/>
            <person name="Lind A.E."/>
            <person name="van Eijk R."/>
            <person name="Schleper C."/>
            <person name="Guy L."/>
            <person name="Ettema T.J."/>
        </authorList>
    </citation>
    <scope>NUCLEOTIDE SEQUENCE</scope>
</reference>
<dbReference type="AlphaFoldDB" id="A0A0F9VU82"/>
<name>A0A0F9VU82_9ZZZZ</name>
<organism evidence="1">
    <name type="scientific">marine sediment metagenome</name>
    <dbReference type="NCBI Taxonomy" id="412755"/>
    <lineage>
        <taxon>unclassified sequences</taxon>
        <taxon>metagenomes</taxon>
        <taxon>ecological metagenomes</taxon>
    </lineage>
</organism>
<accession>A0A0F9VU82</accession>
<evidence type="ECO:0000313" key="1">
    <source>
        <dbReference type="EMBL" id="KKN77026.1"/>
    </source>
</evidence>
<sequence length="90" mass="10342">MKTKEKLTKGSFIKEFTRLVGLTPHDKADRKLIINSFVSLLDLLLQAERERCVNKIIREGEIAFANTDDDVQIEWIKAIVDLSVKAIRED</sequence>
<protein>
    <submittedName>
        <fullName evidence="1">Uncharacterized protein</fullName>
    </submittedName>
</protein>
<dbReference type="EMBL" id="LAZR01000286">
    <property type="protein sequence ID" value="KKN77026.1"/>
    <property type="molecule type" value="Genomic_DNA"/>
</dbReference>
<proteinExistence type="predicted"/>
<comment type="caution">
    <text evidence="1">The sequence shown here is derived from an EMBL/GenBank/DDBJ whole genome shotgun (WGS) entry which is preliminary data.</text>
</comment>
<gene>
    <name evidence="1" type="ORF">LCGC14_0365180</name>
</gene>